<keyword evidence="3 8" id="KW-0699">rRNA-binding</keyword>
<evidence type="ECO:0000256" key="9">
    <source>
        <dbReference type="RuleBase" id="RU003823"/>
    </source>
</evidence>
<evidence type="ECO:0000313" key="12">
    <source>
        <dbReference type="EMBL" id="PVY39187.1"/>
    </source>
</evidence>
<name>A0A2U1ASE3_9BACT</name>
<evidence type="ECO:0000256" key="5">
    <source>
        <dbReference type="ARBA" id="ARBA00022980"/>
    </source>
</evidence>
<dbReference type="PROSITE" id="PS00585">
    <property type="entry name" value="RIBOSOMAL_S5"/>
    <property type="match status" value="1"/>
</dbReference>
<evidence type="ECO:0000256" key="6">
    <source>
        <dbReference type="ARBA" id="ARBA00023274"/>
    </source>
</evidence>
<dbReference type="InterPro" id="IPR000851">
    <property type="entry name" value="Ribosomal_uS5"/>
</dbReference>
<dbReference type="PROSITE" id="PS50881">
    <property type="entry name" value="S5_DSRBD"/>
    <property type="match status" value="1"/>
</dbReference>
<dbReference type="InterPro" id="IPR013810">
    <property type="entry name" value="Ribosomal_uS5_N"/>
</dbReference>
<dbReference type="PANTHER" id="PTHR48277:SF1">
    <property type="entry name" value="MITOCHONDRIAL RIBOSOMAL PROTEIN S5"/>
    <property type="match status" value="1"/>
</dbReference>
<dbReference type="OrthoDB" id="9809045at2"/>
<keyword evidence="5 8" id="KW-0689">Ribosomal protein</keyword>
<dbReference type="EMBL" id="JABAEW010000011">
    <property type="protein sequence ID" value="NMD86483.1"/>
    <property type="molecule type" value="Genomic_DNA"/>
</dbReference>
<dbReference type="Proteomes" id="UP000576225">
    <property type="component" value="Unassembled WGS sequence"/>
</dbReference>
<dbReference type="Gene3D" id="3.30.230.10">
    <property type="match status" value="1"/>
</dbReference>
<dbReference type="Gene3D" id="3.30.160.20">
    <property type="match status" value="1"/>
</dbReference>
<dbReference type="NCBIfam" id="TIGR01021">
    <property type="entry name" value="rpsE_bact"/>
    <property type="match status" value="1"/>
</dbReference>
<dbReference type="GO" id="GO:0019843">
    <property type="term" value="F:rRNA binding"/>
    <property type="evidence" value="ECO:0007669"/>
    <property type="project" value="UniProtKB-UniRule"/>
</dbReference>
<dbReference type="FunFam" id="3.30.160.20:FF:000066">
    <property type="entry name" value="30S ribosomal protein S5"/>
    <property type="match status" value="1"/>
</dbReference>
<dbReference type="GO" id="GO:0003735">
    <property type="term" value="F:structural constituent of ribosome"/>
    <property type="evidence" value="ECO:0007669"/>
    <property type="project" value="UniProtKB-UniRule"/>
</dbReference>
<proteinExistence type="inferred from homology"/>
<evidence type="ECO:0000313" key="13">
    <source>
        <dbReference type="Proteomes" id="UP000245959"/>
    </source>
</evidence>
<dbReference type="InterPro" id="IPR020568">
    <property type="entry name" value="Ribosomal_Su5_D2-typ_SF"/>
</dbReference>
<evidence type="ECO:0000256" key="2">
    <source>
        <dbReference type="ARBA" id="ARBA00008945"/>
    </source>
</evidence>
<dbReference type="InterPro" id="IPR005324">
    <property type="entry name" value="Ribosomal_uS5_C"/>
</dbReference>
<evidence type="ECO:0000256" key="4">
    <source>
        <dbReference type="ARBA" id="ARBA00022884"/>
    </source>
</evidence>
<comment type="caution">
    <text evidence="12">The sequence shown here is derived from an EMBL/GenBank/DDBJ whole genome shotgun (WGS) entry which is preliminary data.</text>
</comment>
<dbReference type="FunFam" id="3.30.230.10:FF:000002">
    <property type="entry name" value="30S ribosomal protein S5"/>
    <property type="match status" value="1"/>
</dbReference>
<dbReference type="RefSeq" id="WP_116884806.1">
    <property type="nucleotide sequence ID" value="NZ_CABMMC010000053.1"/>
</dbReference>
<dbReference type="InterPro" id="IPR018192">
    <property type="entry name" value="Ribosomal_uS5_N_CS"/>
</dbReference>
<evidence type="ECO:0000313" key="11">
    <source>
        <dbReference type="EMBL" id="NMD86483.1"/>
    </source>
</evidence>
<dbReference type="EMBL" id="QEKH01000022">
    <property type="protein sequence ID" value="PVY39187.1"/>
    <property type="molecule type" value="Genomic_DNA"/>
</dbReference>
<dbReference type="Pfam" id="PF03719">
    <property type="entry name" value="Ribosomal_S5_C"/>
    <property type="match status" value="1"/>
</dbReference>
<sequence>MAKRDNFNEPVQSEFDESVISINRSAKVVKGGKNFSFGALVVVGDRKGRVGYGYGKANEVSDAIRKGGEAARRNLVTVPMHGQTLPHEVEVKFGGARVLLRPASAGTGLIAGGAVRAILELAGVEDVLAKSLGASNAANVAKATFKAISQLSTRDEVFARRGIALPKTAQAAPEAPAVENN</sequence>
<evidence type="ECO:0000313" key="14">
    <source>
        <dbReference type="Proteomes" id="UP000576225"/>
    </source>
</evidence>
<comment type="function">
    <text evidence="1 8">Located at the back of the 30S subunit body where it stabilizes the conformation of the head with respect to the body.</text>
</comment>
<evidence type="ECO:0000256" key="7">
    <source>
        <dbReference type="ARBA" id="ARBA00035255"/>
    </source>
</evidence>
<comment type="function">
    <text evidence="8">With S4 and S12 plays an important role in translational accuracy.</text>
</comment>
<dbReference type="PANTHER" id="PTHR48277">
    <property type="entry name" value="MITOCHONDRIAL RIBOSOMAL PROTEIN S5"/>
    <property type="match status" value="1"/>
</dbReference>
<dbReference type="GeneID" id="78296099"/>
<dbReference type="GO" id="GO:0005737">
    <property type="term" value="C:cytoplasm"/>
    <property type="evidence" value="ECO:0007669"/>
    <property type="project" value="UniProtKB-ARBA"/>
</dbReference>
<organism evidence="12 13">
    <name type="scientific">Victivallis vadensis</name>
    <dbReference type="NCBI Taxonomy" id="172901"/>
    <lineage>
        <taxon>Bacteria</taxon>
        <taxon>Pseudomonadati</taxon>
        <taxon>Lentisphaerota</taxon>
        <taxon>Lentisphaeria</taxon>
        <taxon>Victivallales</taxon>
        <taxon>Victivallaceae</taxon>
        <taxon>Victivallis</taxon>
    </lineage>
</organism>
<comment type="subunit">
    <text evidence="8">Part of the 30S ribosomal subunit. Contacts proteins S4 and S8.</text>
</comment>
<dbReference type="GO" id="GO:0015935">
    <property type="term" value="C:small ribosomal subunit"/>
    <property type="evidence" value="ECO:0007669"/>
    <property type="project" value="InterPro"/>
</dbReference>
<dbReference type="GO" id="GO:0006412">
    <property type="term" value="P:translation"/>
    <property type="evidence" value="ECO:0007669"/>
    <property type="project" value="UniProtKB-UniRule"/>
</dbReference>
<dbReference type="InterPro" id="IPR014721">
    <property type="entry name" value="Ribsml_uS5_D2-typ_fold_subgr"/>
</dbReference>
<feature type="domain" description="S5 DRBM" evidence="10">
    <location>
        <begin position="15"/>
        <end position="78"/>
    </location>
</feature>
<dbReference type="Proteomes" id="UP000245959">
    <property type="component" value="Unassembled WGS sequence"/>
</dbReference>
<dbReference type="InterPro" id="IPR005712">
    <property type="entry name" value="Ribosomal_uS5_bac-type"/>
</dbReference>
<evidence type="ECO:0000259" key="10">
    <source>
        <dbReference type="PROSITE" id="PS50881"/>
    </source>
</evidence>
<accession>A0A2U1ASE3</accession>
<evidence type="ECO:0000256" key="1">
    <source>
        <dbReference type="ARBA" id="ARBA00003093"/>
    </source>
</evidence>
<dbReference type="AlphaFoldDB" id="A0A2U1ASE3"/>
<evidence type="ECO:0000256" key="3">
    <source>
        <dbReference type="ARBA" id="ARBA00022730"/>
    </source>
</evidence>
<keyword evidence="13" id="KW-1185">Reference proteome</keyword>
<reference evidence="11 14" key="2">
    <citation type="submission" date="2020-04" db="EMBL/GenBank/DDBJ databases">
        <authorList>
            <person name="Hitch T.C.A."/>
            <person name="Wylensek D."/>
            <person name="Clavel T."/>
        </authorList>
    </citation>
    <scope>NUCLEOTIDE SEQUENCE [LARGE SCALE GENOMIC DNA]</scope>
    <source>
        <strain evidence="11 14">COR2-253-APC-1A</strain>
    </source>
</reference>
<comment type="similarity">
    <text evidence="2 8 9">Belongs to the universal ribosomal protein uS5 family.</text>
</comment>
<reference evidence="12 13" key="1">
    <citation type="submission" date="2018-04" db="EMBL/GenBank/DDBJ databases">
        <title>Genomic Encyclopedia of Type Strains, Phase IV (KMG-IV): sequencing the most valuable type-strain genomes for metagenomic binning, comparative biology and taxonomic classification.</title>
        <authorList>
            <person name="Goeker M."/>
        </authorList>
    </citation>
    <scope>NUCLEOTIDE SEQUENCE [LARGE SCALE GENOMIC DNA]</scope>
    <source>
        <strain evidence="12 13">DSM 14823</strain>
    </source>
</reference>
<evidence type="ECO:0000256" key="8">
    <source>
        <dbReference type="HAMAP-Rule" id="MF_01307"/>
    </source>
</evidence>
<comment type="domain">
    <text evidence="8">The N-terminal domain interacts with the head of the 30S subunit; the C-terminal domain interacts with the body and contacts protein S4. The interaction surface between S4 and S5 is involved in control of translational fidelity.</text>
</comment>
<protein>
    <recommendedName>
        <fullName evidence="7 8">Small ribosomal subunit protein uS5</fullName>
    </recommendedName>
</protein>
<keyword evidence="4 8" id="KW-0694">RNA-binding</keyword>
<dbReference type="Pfam" id="PF00333">
    <property type="entry name" value="Ribosomal_S5"/>
    <property type="match status" value="1"/>
</dbReference>
<keyword evidence="6 8" id="KW-0687">Ribonucleoprotein</keyword>
<dbReference type="SUPFAM" id="SSF54768">
    <property type="entry name" value="dsRNA-binding domain-like"/>
    <property type="match status" value="1"/>
</dbReference>
<gene>
    <name evidence="8 11" type="primary">rpsE</name>
    <name evidence="12" type="ORF">C8D82_12262</name>
    <name evidence="11" type="ORF">HF882_07805</name>
</gene>
<dbReference type="SUPFAM" id="SSF54211">
    <property type="entry name" value="Ribosomal protein S5 domain 2-like"/>
    <property type="match status" value="1"/>
</dbReference>
<dbReference type="HAMAP" id="MF_01307_B">
    <property type="entry name" value="Ribosomal_uS5_B"/>
    <property type="match status" value="1"/>
</dbReference>